<dbReference type="EMBL" id="JAROKS010000004">
    <property type="protein sequence ID" value="KAK1804409.1"/>
    <property type="molecule type" value="Genomic_DNA"/>
</dbReference>
<dbReference type="InterPro" id="IPR013520">
    <property type="entry name" value="Ribonucl_H"/>
</dbReference>
<dbReference type="PANTHER" id="PTHR12801">
    <property type="entry name" value="RNA EXONUCLEASE REXO1 / RECO3 FAMILY MEMBER-RELATED"/>
    <property type="match status" value="1"/>
</dbReference>
<dbReference type="InterPro" id="IPR012337">
    <property type="entry name" value="RNaseH-like_sf"/>
</dbReference>
<proteinExistence type="predicted"/>
<dbReference type="GO" id="GO:0005730">
    <property type="term" value="C:nucleolus"/>
    <property type="evidence" value="ECO:0007669"/>
    <property type="project" value="UniProtKB-ARBA"/>
</dbReference>
<dbReference type="GO" id="GO:0003676">
    <property type="term" value="F:nucleic acid binding"/>
    <property type="evidence" value="ECO:0007669"/>
    <property type="project" value="InterPro"/>
</dbReference>
<organism evidence="8 9">
    <name type="scientific">Electrophorus voltai</name>
    <dbReference type="NCBI Taxonomy" id="2609070"/>
    <lineage>
        <taxon>Eukaryota</taxon>
        <taxon>Metazoa</taxon>
        <taxon>Chordata</taxon>
        <taxon>Craniata</taxon>
        <taxon>Vertebrata</taxon>
        <taxon>Euteleostomi</taxon>
        <taxon>Actinopterygii</taxon>
        <taxon>Neopterygii</taxon>
        <taxon>Teleostei</taxon>
        <taxon>Ostariophysi</taxon>
        <taxon>Gymnotiformes</taxon>
        <taxon>Gymnotoidei</taxon>
        <taxon>Gymnotidae</taxon>
        <taxon>Electrophorus</taxon>
    </lineage>
</organism>
<sequence>MESICAAMADTPQRRKPKKKKTKKNGSMESREMDLKLKTCKKRKSSETLKEEGVGVTSSYFDKPVSFVGPSVNISSDSVRHVNPKRAKTASDAAVASLPDTWDVDSGFSSEISPSTSGRSSPCVGINPSMLVAVDCEMVGTGPGGKYSELARCSLINYYGTVIYDKYILPRLPVTDYRTRWSGITKKHLKGALSFEEARNEILHILKGKVIIGHALHNDFRAMGITVPRHMVRDTSCMKLLRQMCGSSEKEMSLKRLSSVLLKRNIQVGQQGHCSIEDSRAALDLYKLVEDQWEKSLQAHVHNLDLAPEPASSLEEYMQDEYWPDSITDCNQ</sequence>
<feature type="region of interest" description="Disordered" evidence="6">
    <location>
        <begin position="1"/>
        <end position="36"/>
    </location>
</feature>
<dbReference type="PANTHER" id="PTHR12801:SF57">
    <property type="entry name" value="APOPTOSIS-ENHANCING NUCLEASE"/>
    <property type="match status" value="1"/>
</dbReference>
<dbReference type="InterPro" id="IPR047021">
    <property type="entry name" value="REXO1/3/4-like"/>
</dbReference>
<comment type="subcellular location">
    <subcellularLocation>
        <location evidence="1">Nucleus</location>
    </subcellularLocation>
</comment>
<protein>
    <recommendedName>
        <fullName evidence="7">Exonuclease domain-containing protein</fullName>
    </recommendedName>
</protein>
<feature type="domain" description="Exonuclease" evidence="7">
    <location>
        <begin position="130"/>
        <end position="295"/>
    </location>
</feature>
<name>A0AAD9E4R8_9TELE</name>
<dbReference type="GO" id="GO:0004527">
    <property type="term" value="F:exonuclease activity"/>
    <property type="evidence" value="ECO:0007669"/>
    <property type="project" value="UniProtKB-KW"/>
</dbReference>
<evidence type="ECO:0000256" key="3">
    <source>
        <dbReference type="ARBA" id="ARBA00022801"/>
    </source>
</evidence>
<keyword evidence="3" id="KW-0378">Hydrolase</keyword>
<accession>A0AAD9E4R8</accession>
<gene>
    <name evidence="8" type="ORF">P4O66_020420</name>
</gene>
<dbReference type="Gene3D" id="3.30.420.10">
    <property type="entry name" value="Ribonuclease H-like superfamily/Ribonuclease H"/>
    <property type="match status" value="1"/>
</dbReference>
<keyword evidence="2" id="KW-0540">Nuclease</keyword>
<evidence type="ECO:0000259" key="7">
    <source>
        <dbReference type="SMART" id="SM00479"/>
    </source>
</evidence>
<feature type="compositionally biased region" description="Basic residues" evidence="6">
    <location>
        <begin position="14"/>
        <end position="24"/>
    </location>
</feature>
<dbReference type="Pfam" id="PF00929">
    <property type="entry name" value="RNase_T"/>
    <property type="match status" value="1"/>
</dbReference>
<evidence type="ECO:0000313" key="8">
    <source>
        <dbReference type="EMBL" id="KAK1804409.1"/>
    </source>
</evidence>
<dbReference type="AlphaFoldDB" id="A0AAD9E4R8"/>
<evidence type="ECO:0000256" key="2">
    <source>
        <dbReference type="ARBA" id="ARBA00022722"/>
    </source>
</evidence>
<dbReference type="SMART" id="SM00479">
    <property type="entry name" value="EXOIII"/>
    <property type="match status" value="1"/>
</dbReference>
<dbReference type="Proteomes" id="UP001239994">
    <property type="component" value="Unassembled WGS sequence"/>
</dbReference>
<evidence type="ECO:0000256" key="6">
    <source>
        <dbReference type="SAM" id="MobiDB-lite"/>
    </source>
</evidence>
<dbReference type="InterPro" id="IPR036397">
    <property type="entry name" value="RNaseH_sf"/>
</dbReference>
<keyword evidence="5" id="KW-0539">Nucleus</keyword>
<keyword evidence="4" id="KW-0269">Exonuclease</keyword>
<dbReference type="SUPFAM" id="SSF53098">
    <property type="entry name" value="Ribonuclease H-like"/>
    <property type="match status" value="1"/>
</dbReference>
<evidence type="ECO:0000256" key="5">
    <source>
        <dbReference type="ARBA" id="ARBA00023242"/>
    </source>
</evidence>
<comment type="caution">
    <text evidence="8">The sequence shown here is derived from an EMBL/GenBank/DDBJ whole genome shotgun (WGS) entry which is preliminary data.</text>
</comment>
<evidence type="ECO:0000256" key="1">
    <source>
        <dbReference type="ARBA" id="ARBA00004123"/>
    </source>
</evidence>
<evidence type="ECO:0000313" key="9">
    <source>
        <dbReference type="Proteomes" id="UP001239994"/>
    </source>
</evidence>
<keyword evidence="9" id="KW-1185">Reference proteome</keyword>
<evidence type="ECO:0000256" key="4">
    <source>
        <dbReference type="ARBA" id="ARBA00022839"/>
    </source>
</evidence>
<dbReference type="FunFam" id="3.30.420.10:FF:000007">
    <property type="entry name" value="Interferon-stimulated exonuclease gene 20"/>
    <property type="match status" value="1"/>
</dbReference>
<reference evidence="8" key="1">
    <citation type="submission" date="2023-03" db="EMBL/GenBank/DDBJ databases">
        <title>Electrophorus voltai genome.</title>
        <authorList>
            <person name="Bian C."/>
        </authorList>
    </citation>
    <scope>NUCLEOTIDE SEQUENCE</scope>
    <source>
        <strain evidence="8">CB-2022</strain>
        <tissue evidence="8">Muscle</tissue>
    </source>
</reference>